<dbReference type="PROSITE" id="PS50977">
    <property type="entry name" value="HTH_TETR_2"/>
    <property type="match status" value="1"/>
</dbReference>
<dbReference type="InterPro" id="IPR036271">
    <property type="entry name" value="Tet_transcr_reg_TetR-rel_C_sf"/>
</dbReference>
<evidence type="ECO:0000256" key="1">
    <source>
        <dbReference type="ARBA" id="ARBA00023015"/>
    </source>
</evidence>
<keyword evidence="2 4" id="KW-0238">DNA-binding</keyword>
<feature type="domain" description="HTH tetR-type" evidence="5">
    <location>
        <begin position="9"/>
        <end position="69"/>
    </location>
</feature>
<evidence type="ECO:0000256" key="4">
    <source>
        <dbReference type="PROSITE-ProRule" id="PRU00335"/>
    </source>
</evidence>
<evidence type="ECO:0000313" key="7">
    <source>
        <dbReference type="Proteomes" id="UP001595776"/>
    </source>
</evidence>
<gene>
    <name evidence="6" type="ORF">ACFO5Q_14780</name>
</gene>
<dbReference type="PRINTS" id="PR00455">
    <property type="entry name" value="HTHTETR"/>
</dbReference>
<dbReference type="InterPro" id="IPR001647">
    <property type="entry name" value="HTH_TetR"/>
</dbReference>
<dbReference type="Gene3D" id="1.10.357.10">
    <property type="entry name" value="Tetracycline Repressor, domain 2"/>
    <property type="match status" value="1"/>
</dbReference>
<keyword evidence="1" id="KW-0805">Transcription regulation</keyword>
<evidence type="ECO:0000313" key="6">
    <source>
        <dbReference type="EMBL" id="MFC4349117.1"/>
    </source>
</evidence>
<dbReference type="Proteomes" id="UP001595776">
    <property type="component" value="Unassembled WGS sequence"/>
</dbReference>
<dbReference type="SUPFAM" id="SSF46689">
    <property type="entry name" value="Homeodomain-like"/>
    <property type="match status" value="1"/>
</dbReference>
<evidence type="ECO:0000256" key="2">
    <source>
        <dbReference type="ARBA" id="ARBA00023125"/>
    </source>
</evidence>
<dbReference type="Pfam" id="PF00440">
    <property type="entry name" value="TetR_N"/>
    <property type="match status" value="1"/>
</dbReference>
<keyword evidence="3" id="KW-0804">Transcription</keyword>
<evidence type="ECO:0000259" key="5">
    <source>
        <dbReference type="PROSITE" id="PS50977"/>
    </source>
</evidence>
<evidence type="ECO:0000256" key="3">
    <source>
        <dbReference type="ARBA" id="ARBA00023163"/>
    </source>
</evidence>
<dbReference type="EMBL" id="JBHSCR010000014">
    <property type="protein sequence ID" value="MFC4349117.1"/>
    <property type="molecule type" value="Genomic_DNA"/>
</dbReference>
<keyword evidence="7" id="KW-1185">Reference proteome</keyword>
<name>A0ABV8UD00_9PROT</name>
<reference evidence="7" key="1">
    <citation type="journal article" date="2019" name="Int. J. Syst. Evol. Microbiol.">
        <title>The Global Catalogue of Microorganisms (GCM) 10K type strain sequencing project: providing services to taxonomists for standard genome sequencing and annotation.</title>
        <authorList>
            <consortium name="The Broad Institute Genomics Platform"/>
            <consortium name="The Broad Institute Genome Sequencing Center for Infectious Disease"/>
            <person name="Wu L."/>
            <person name="Ma J."/>
        </authorList>
    </citation>
    <scope>NUCLEOTIDE SEQUENCE [LARGE SCALE GENOMIC DNA]</scope>
    <source>
        <strain evidence="7">CGMCC 1.15304</strain>
    </source>
</reference>
<proteinExistence type="predicted"/>
<protein>
    <submittedName>
        <fullName evidence="6">TetR/AcrR family transcriptional regulator</fullName>
    </submittedName>
</protein>
<sequence length="208" mass="23718">MGPVTEQKQSKRDLILELAEQSVLEKGFAATSIDELIAAAGITKSGFFYHFKDKAELAKHMYLRYLERDNKAFADLFEAADAATDDPLEQFLHMIDGLTDMLRDLPKTHPGCLIASCTYQYQLFNKEIHDLNKQGILEWRDLFRDRLEAIAEKYPPKGEVDMDVMADLLTTLIEGGIVVSRSLGEKSVLPQQVALYRDYLERVFRPND</sequence>
<organism evidence="6 7">
    <name type="scientific">Kordiimonas lipolytica</name>
    <dbReference type="NCBI Taxonomy" id="1662421"/>
    <lineage>
        <taxon>Bacteria</taxon>
        <taxon>Pseudomonadati</taxon>
        <taxon>Pseudomonadota</taxon>
        <taxon>Alphaproteobacteria</taxon>
        <taxon>Kordiimonadales</taxon>
        <taxon>Kordiimonadaceae</taxon>
        <taxon>Kordiimonas</taxon>
    </lineage>
</organism>
<feature type="DNA-binding region" description="H-T-H motif" evidence="4">
    <location>
        <begin position="32"/>
        <end position="51"/>
    </location>
</feature>
<comment type="caution">
    <text evidence="6">The sequence shown here is derived from an EMBL/GenBank/DDBJ whole genome shotgun (WGS) entry which is preliminary data.</text>
</comment>
<accession>A0ABV8UD00</accession>
<dbReference type="InterPro" id="IPR009057">
    <property type="entry name" value="Homeodomain-like_sf"/>
</dbReference>
<dbReference type="PANTHER" id="PTHR47506">
    <property type="entry name" value="TRANSCRIPTIONAL REGULATORY PROTEIN"/>
    <property type="match status" value="1"/>
</dbReference>
<dbReference type="PANTHER" id="PTHR47506:SF1">
    <property type="entry name" value="HTH-TYPE TRANSCRIPTIONAL REGULATOR YJDC"/>
    <property type="match status" value="1"/>
</dbReference>
<dbReference type="SUPFAM" id="SSF48498">
    <property type="entry name" value="Tetracyclin repressor-like, C-terminal domain"/>
    <property type="match status" value="1"/>
</dbReference>
<dbReference type="RefSeq" id="WP_068143950.1">
    <property type="nucleotide sequence ID" value="NZ_JBHSCR010000014.1"/>
</dbReference>